<dbReference type="InterPro" id="IPR025874">
    <property type="entry name" value="DZR"/>
</dbReference>
<dbReference type="Pfam" id="PF22820">
    <property type="entry name" value="TcaA_3rd_4th"/>
    <property type="match status" value="1"/>
</dbReference>
<gene>
    <name evidence="3" type="ORF">CBF36_01370</name>
</gene>
<dbReference type="PANTHER" id="PTHR40038:SF1">
    <property type="entry name" value="MEMBRANE-ASSOCIATED PROTEIN TCAA"/>
    <property type="match status" value="1"/>
</dbReference>
<dbReference type="Pfam" id="PF12773">
    <property type="entry name" value="DZR"/>
    <property type="match status" value="1"/>
</dbReference>
<dbReference type="PROSITE" id="PS50089">
    <property type="entry name" value="ZF_RING_2"/>
    <property type="match status" value="1"/>
</dbReference>
<dbReference type="AlphaFoldDB" id="A0A429ZQ84"/>
<keyword evidence="4" id="KW-1185">Reference proteome</keyword>
<dbReference type="GO" id="GO:0005886">
    <property type="term" value="C:plasma membrane"/>
    <property type="evidence" value="ECO:0007669"/>
    <property type="project" value="UniProtKB-SubCell"/>
</dbReference>
<keyword evidence="1" id="KW-0472">Membrane</keyword>
<protein>
    <recommendedName>
        <fullName evidence="2">RING-type domain-containing protein</fullName>
    </recommendedName>
</protein>
<dbReference type="OrthoDB" id="1682769at2"/>
<keyword evidence="1" id="KW-1133">Transmembrane helix</keyword>
<dbReference type="PANTHER" id="PTHR40038">
    <property type="entry name" value="MEMBRANE-ASSOCIATED PROTEIN TCAA"/>
    <property type="match status" value="1"/>
</dbReference>
<name>A0A429ZQ84_9ENTE</name>
<evidence type="ECO:0000259" key="2">
    <source>
        <dbReference type="PROSITE" id="PS50089"/>
    </source>
</evidence>
<dbReference type="EMBL" id="NGJT01000002">
    <property type="protein sequence ID" value="RST95845.1"/>
    <property type="molecule type" value="Genomic_DNA"/>
</dbReference>
<keyword evidence="1" id="KW-0812">Transmembrane</keyword>
<feature type="domain" description="RING-type" evidence="2">
    <location>
        <begin position="19"/>
        <end position="71"/>
    </location>
</feature>
<comment type="caution">
    <text evidence="3">The sequence shown here is derived from an EMBL/GenBank/DDBJ whole genome shotgun (WGS) entry which is preliminary data.</text>
</comment>
<dbReference type="InterPro" id="IPR054530">
    <property type="entry name" value="TcaA_4th"/>
</dbReference>
<dbReference type="Pfam" id="PF22813">
    <property type="entry name" value="TcaA_2nd"/>
    <property type="match status" value="1"/>
</dbReference>
<dbReference type="InterPro" id="IPR054529">
    <property type="entry name" value="TcaA_2nd"/>
</dbReference>
<reference evidence="3 4" key="1">
    <citation type="submission" date="2017-05" db="EMBL/GenBank/DDBJ databases">
        <title>Vagococcus spp. assemblies.</title>
        <authorList>
            <person name="Gulvik C.A."/>
        </authorList>
    </citation>
    <scope>NUCLEOTIDE SEQUENCE [LARGE SCALE GENOMIC DNA]</scope>
    <source>
        <strain evidence="3 4">SS1994</strain>
    </source>
</reference>
<evidence type="ECO:0000256" key="1">
    <source>
        <dbReference type="SAM" id="Phobius"/>
    </source>
</evidence>
<evidence type="ECO:0000313" key="3">
    <source>
        <dbReference type="EMBL" id="RST95845.1"/>
    </source>
</evidence>
<dbReference type="InterPro" id="IPR001841">
    <property type="entry name" value="Znf_RING"/>
</dbReference>
<dbReference type="Proteomes" id="UP000288490">
    <property type="component" value="Unassembled WGS sequence"/>
</dbReference>
<organism evidence="3 4">
    <name type="scientific">Vagococcus bubulae</name>
    <dbReference type="NCBI Taxonomy" id="1977868"/>
    <lineage>
        <taxon>Bacteria</taxon>
        <taxon>Bacillati</taxon>
        <taxon>Bacillota</taxon>
        <taxon>Bacilli</taxon>
        <taxon>Lactobacillales</taxon>
        <taxon>Enterococcaceae</taxon>
        <taxon>Vagococcus</taxon>
    </lineage>
</organism>
<accession>A0A429ZQ84</accession>
<proteinExistence type="predicted"/>
<feature type="transmembrane region" description="Helical" evidence="1">
    <location>
        <begin position="131"/>
        <end position="150"/>
    </location>
</feature>
<evidence type="ECO:0000313" key="4">
    <source>
        <dbReference type="Proteomes" id="UP000288490"/>
    </source>
</evidence>
<sequence length="548" mass="61249">MLNNCSNCGHENAKDSLFCESCGQKLVGEKTSKECHKCHHLNEEDALFCESCGCRLDEEIVEETSYCPYCHQINDSEAQFCEHCGQPLTINPEIEKQGIYDEPLNHVIPETVIETQEVTAPRKPMSKKKKISIAILGVIVIALGGTYAFLDKKYSKENQIEAIIVAIKDEDSEFIAKNIVSDDPSLSTTASDVKPMLKLFDDNKENVTNLKSALEANSEYLGLSLEQTGKTALFFPHYELKVTPVYTNVVSNMADSTIKMNGKKIIETDSDNYSKKIGPLLIGKYTFDASIKGKDETIKESYTLLPGDTTQVDMGFVTVTIPIRSNVEDATVLMDDKEVGKLTDGKLEVGPILWSGHASFQLVKKSKDGELKSEVKELNNEDVNRDGGTTNTIELNFQTADKYEVSEGLKSFYNRFEQSVVSSNNYNADDFAKAFYIDGSKNPAFKGINDYISWCRDRSASDEYSGVDFSIVVKSVEPMTNNRYKVNYTVTYHTTYPSKTNKSKRVEGFDYSNVVVQLEMNDKKDITDFKFVDMGDGGQKVSDNHANE</sequence>